<dbReference type="CDD" id="cd03233">
    <property type="entry name" value="ABCG_PDR_domain1"/>
    <property type="match status" value="1"/>
</dbReference>
<keyword evidence="6 8" id="KW-0472">Membrane</keyword>
<feature type="transmembrane region" description="Helical" evidence="8">
    <location>
        <begin position="692"/>
        <end position="714"/>
    </location>
</feature>
<evidence type="ECO:0000256" key="2">
    <source>
        <dbReference type="ARBA" id="ARBA00006012"/>
    </source>
</evidence>
<feature type="domain" description="ABC transporter" evidence="9">
    <location>
        <begin position="188"/>
        <end position="438"/>
    </location>
</feature>
<dbReference type="GO" id="GO:0140359">
    <property type="term" value="F:ABC-type transporter activity"/>
    <property type="evidence" value="ECO:0007669"/>
    <property type="project" value="InterPro"/>
</dbReference>
<feature type="compositionally biased region" description="Basic and acidic residues" evidence="7">
    <location>
        <begin position="86"/>
        <end position="99"/>
    </location>
</feature>
<gene>
    <name evidence="10" type="ORF">ALTATR162_LOCUS4533</name>
</gene>
<dbReference type="Pfam" id="PF01061">
    <property type="entry name" value="ABC2_membrane"/>
    <property type="match status" value="2"/>
</dbReference>
<dbReference type="GO" id="GO:0016887">
    <property type="term" value="F:ATP hydrolysis activity"/>
    <property type="evidence" value="ECO:0007669"/>
    <property type="project" value="InterPro"/>
</dbReference>
<dbReference type="EMBL" id="CAJRGZ010000017">
    <property type="protein sequence ID" value="CAG5156737.1"/>
    <property type="molecule type" value="Genomic_DNA"/>
</dbReference>
<evidence type="ECO:0000313" key="11">
    <source>
        <dbReference type="Proteomes" id="UP000676310"/>
    </source>
</evidence>
<dbReference type="RefSeq" id="XP_043168080.1">
    <property type="nucleotide sequence ID" value="XM_043312145.1"/>
</dbReference>
<proteinExistence type="inferred from homology"/>
<dbReference type="OrthoDB" id="245989at2759"/>
<dbReference type="GO" id="GO:0005524">
    <property type="term" value="F:ATP binding"/>
    <property type="evidence" value="ECO:0007669"/>
    <property type="project" value="InterPro"/>
</dbReference>
<evidence type="ECO:0000256" key="8">
    <source>
        <dbReference type="SAM" id="Phobius"/>
    </source>
</evidence>
<evidence type="ECO:0000256" key="1">
    <source>
        <dbReference type="ARBA" id="ARBA00004141"/>
    </source>
</evidence>
<feature type="transmembrane region" description="Helical" evidence="8">
    <location>
        <begin position="660"/>
        <end position="680"/>
    </location>
</feature>
<dbReference type="InterPro" id="IPR029481">
    <property type="entry name" value="ABC_trans_N"/>
</dbReference>
<dbReference type="Pfam" id="PF06422">
    <property type="entry name" value="PDR_CDR"/>
    <property type="match status" value="1"/>
</dbReference>
<evidence type="ECO:0000313" key="10">
    <source>
        <dbReference type="EMBL" id="CAG5156737.1"/>
    </source>
</evidence>
<dbReference type="Pfam" id="PF00005">
    <property type="entry name" value="ABC_tran"/>
    <property type="match status" value="1"/>
</dbReference>
<dbReference type="InterPro" id="IPR027417">
    <property type="entry name" value="P-loop_NTPase"/>
</dbReference>
<dbReference type="InterPro" id="IPR010929">
    <property type="entry name" value="PDR_CDR_ABC"/>
</dbReference>
<keyword evidence="11" id="KW-1185">Reference proteome</keyword>
<keyword evidence="3" id="KW-0813">Transport</keyword>
<dbReference type="PANTHER" id="PTHR19241">
    <property type="entry name" value="ATP-BINDING CASSETTE TRANSPORTER"/>
    <property type="match status" value="1"/>
</dbReference>
<feature type="transmembrane region" description="Helical" evidence="8">
    <location>
        <begin position="1368"/>
        <end position="1386"/>
    </location>
</feature>
<dbReference type="InterPro" id="IPR017871">
    <property type="entry name" value="ABC_transporter-like_CS"/>
</dbReference>
<evidence type="ECO:0000256" key="7">
    <source>
        <dbReference type="SAM" id="MobiDB-lite"/>
    </source>
</evidence>
<evidence type="ECO:0000256" key="6">
    <source>
        <dbReference type="ARBA" id="ARBA00023136"/>
    </source>
</evidence>
<evidence type="ECO:0000259" key="9">
    <source>
        <dbReference type="PROSITE" id="PS50893"/>
    </source>
</evidence>
<feature type="transmembrane region" description="Helical" evidence="8">
    <location>
        <begin position="1242"/>
        <end position="1262"/>
    </location>
</feature>
<feature type="transmembrane region" description="Helical" evidence="8">
    <location>
        <begin position="583"/>
        <end position="605"/>
    </location>
</feature>
<organism evidence="10 11">
    <name type="scientific">Alternaria atra</name>
    <dbReference type="NCBI Taxonomy" id="119953"/>
    <lineage>
        <taxon>Eukaryota</taxon>
        <taxon>Fungi</taxon>
        <taxon>Dikarya</taxon>
        <taxon>Ascomycota</taxon>
        <taxon>Pezizomycotina</taxon>
        <taxon>Dothideomycetes</taxon>
        <taxon>Pleosporomycetidae</taxon>
        <taxon>Pleosporales</taxon>
        <taxon>Pleosporineae</taxon>
        <taxon>Pleosporaceae</taxon>
        <taxon>Alternaria</taxon>
        <taxon>Alternaria sect. Ulocladioides</taxon>
    </lineage>
</organism>
<evidence type="ECO:0000256" key="5">
    <source>
        <dbReference type="ARBA" id="ARBA00022989"/>
    </source>
</evidence>
<feature type="transmembrane region" description="Helical" evidence="8">
    <location>
        <begin position="1125"/>
        <end position="1148"/>
    </location>
</feature>
<evidence type="ECO:0000256" key="4">
    <source>
        <dbReference type="ARBA" id="ARBA00022692"/>
    </source>
</evidence>
<feature type="region of interest" description="Disordered" evidence="7">
    <location>
        <begin position="75"/>
        <end position="99"/>
    </location>
</feature>
<reference evidence="10" key="1">
    <citation type="submission" date="2021-05" db="EMBL/GenBank/DDBJ databases">
        <authorList>
            <person name="Stam R."/>
        </authorList>
    </citation>
    <scope>NUCLEOTIDE SEQUENCE</scope>
    <source>
        <strain evidence="10">CS162</strain>
    </source>
</reference>
<dbReference type="Gene3D" id="3.40.50.300">
    <property type="entry name" value="P-loop containing nucleotide triphosphate hydrolases"/>
    <property type="match status" value="1"/>
</dbReference>
<comment type="caution">
    <text evidence="10">The sequence shown here is derived from an EMBL/GenBank/DDBJ whole genome shotgun (WGS) entry which is preliminary data.</text>
</comment>
<feature type="transmembrane region" description="Helical" evidence="8">
    <location>
        <begin position="1213"/>
        <end position="1235"/>
    </location>
</feature>
<comment type="similarity">
    <text evidence="2">Belongs to the ABC transporter superfamily. ABCG family. PDR (TC 3.A.1.205) subfamily.</text>
</comment>
<dbReference type="InterPro" id="IPR013525">
    <property type="entry name" value="ABC2_TM"/>
</dbReference>
<name>A0A8J2I341_9PLEO</name>
<dbReference type="SUPFAM" id="SSF52540">
    <property type="entry name" value="P-loop containing nucleoside triphosphate hydrolases"/>
    <property type="match status" value="1"/>
</dbReference>
<dbReference type="Pfam" id="PF14510">
    <property type="entry name" value="ABC_trans_N"/>
    <property type="match status" value="1"/>
</dbReference>
<feature type="transmembrane region" description="Helical" evidence="8">
    <location>
        <begin position="1094"/>
        <end position="1113"/>
    </location>
</feature>
<dbReference type="InterPro" id="IPR003439">
    <property type="entry name" value="ABC_transporter-like_ATP-bd"/>
</dbReference>
<dbReference type="PROSITE" id="PS00211">
    <property type="entry name" value="ABC_TRANSPORTER_1"/>
    <property type="match status" value="1"/>
</dbReference>
<dbReference type="FunFam" id="3.40.50.300:FF:003632">
    <property type="entry name" value="ABC multidrug transporter (Eurofung)"/>
    <property type="match status" value="1"/>
</dbReference>
<comment type="subcellular location">
    <subcellularLocation>
        <location evidence="1">Membrane</location>
        <topology evidence="1">Multi-pass membrane protein</topology>
    </subcellularLocation>
</comment>
<dbReference type="GO" id="GO:0016020">
    <property type="term" value="C:membrane"/>
    <property type="evidence" value="ECO:0007669"/>
    <property type="project" value="UniProtKB-SubCell"/>
</dbReference>
<dbReference type="PROSITE" id="PS50893">
    <property type="entry name" value="ABC_TRANSPORTER_2"/>
    <property type="match status" value="1"/>
</dbReference>
<evidence type="ECO:0000256" key="3">
    <source>
        <dbReference type="ARBA" id="ARBA00022448"/>
    </source>
</evidence>
<keyword evidence="5 8" id="KW-1133">Transmembrane helix</keyword>
<dbReference type="GeneID" id="67016211"/>
<dbReference type="InterPro" id="IPR034001">
    <property type="entry name" value="ABCG_PDR_1"/>
</dbReference>
<sequence>MEIVAKTLIVKNHGSIKGISTTSASELFQHRELASCLHSTSAVRSVQGLQLAIPGLGFTETQAVTEEAHVDRLKLESDASSNSTGLDDRTDVQQETQRDRHVHELVRKFTTQSEQQNVGSPFTDNVHERLDPKSDHFRAKDWARSFYDLRYNSEETIPRVAGVAFKGLNVWGKGSPTDFQSSVGNTILKLPSLFGRGTQKIEILRGLDGLLLPGEQLCVLGPPGSGCSTLLKTIAGETHGFQVSPDSYLNYQGVPAKDMNSLFRGEAIYTAEVDAHFPQLSVGDTLYFAALARAPRVIPGGISRQRYAEHLRDVVMAMYGISHTSNTRVGNDFVRGVSGGERKRVTIAEASLSFAPLQLWDNSTRGLDSANAVEFCKTLRTQCDVFGATCVIAIYQAPQAAYEVFDKVTVLYEGRQIYFGPSNEARAYFERLGFECPASQTTPDFLTSMTSASERRIRKGFENTTPRTSDDFARCWKESPERQRLLQAIEDYNNTYPLKGEQHERFALSRTLEKSKKQRQKSPYTLSYWRQIRLCMWRDVQGLKNDPSVPLTMLIVNFFEALIISSIFYNLPQSTASFFKRGGVLFMVVLLNAFGSMLEIMNLYAKRTIIEKHNRYALYHPSAEALSSMIVDLPYKITNSLVVNTTLYFMSNLRREPGPYFYFLLVGFTTGLSMSMFFRLFASMTKNIAQALAPSSLILMMLVLYTGFAIPIQYMQGWAGWFRWINPVSYGFENVMVNEFHNRTFVCSSFVPSGPSYENVAPEQRACAVQGSQPGLDYVSGTAYVETAFRYNYGERWSNYGIIVGITVVLFLAHLIMSELVASERSKGEVLVFRRSKMKKTAKKQGVDEEAGGATVHEGEKISRTTELEPGMQKQVSIFHWEKVTYEVQIKGETRTILDGVDGYIKPGTLTALMPPEYGREERLAYVDHVIRLLDMEEYADAVVGIPGSGLNVEQRKRLTIGRFNRLLLLAKGGRTVYFGEIGRDSETLLDYFTRNGAPACPPGTNPAEYMLAAIGAAPGARTEIDWPTVWKSSKEYAHVQGELASLRELANRPSAVMDSADASHQVFAASFMDQLRAVAMRCAQQYWRTPSYIYSKAILTIGCSLLIGFSFFDSDNTMQGLQNQMFGVFIFLFVVIQLIYQIMPMWISQRTLYEARERQSKTYAWQAFVLSNIFIELAWNAFMAIFCFLVWYYPAGLYRNAEATDAVNIRGFHALLIVVAVFIFASTLAHLLIAGSPNEEIAGAIATLVTIMLYAFCGILAGPSDLPGFWIFMYRVNPFTYLVSSFMSTTLGQASAYCADSEFQVFFPPQGQTCGEYMSEYIDTAGGYLRDAEATGQCEFCQMDSTDQFLLRIHADWNTRWRDFGLLWVYVAFNIAVAIFLYWLCRVPKAKKVKKSA</sequence>
<accession>A0A8J2I341</accession>
<feature type="transmembrane region" description="Helical" evidence="8">
    <location>
        <begin position="551"/>
        <end position="571"/>
    </location>
</feature>
<keyword evidence="4 8" id="KW-0812">Transmembrane</keyword>
<protein>
    <recommendedName>
        <fullName evidence="9">ABC transporter domain-containing protein</fullName>
    </recommendedName>
</protein>
<feature type="transmembrane region" description="Helical" evidence="8">
    <location>
        <begin position="1169"/>
        <end position="1193"/>
    </location>
</feature>
<dbReference type="Proteomes" id="UP000676310">
    <property type="component" value="Unassembled WGS sequence"/>
</dbReference>
<feature type="transmembrane region" description="Helical" evidence="8">
    <location>
        <begin position="797"/>
        <end position="817"/>
    </location>
</feature>